<reference evidence="2 4" key="2">
    <citation type="journal article" date="2013" name="Nature">
        <title>Insights into bilaterian evolution from three spiralian genomes.</title>
        <authorList>
            <person name="Simakov O."/>
            <person name="Marletaz F."/>
            <person name="Cho S.J."/>
            <person name="Edsinger-Gonzales E."/>
            <person name="Havlak P."/>
            <person name="Hellsten U."/>
            <person name="Kuo D.H."/>
            <person name="Larsson T."/>
            <person name="Lv J."/>
            <person name="Arendt D."/>
            <person name="Savage R."/>
            <person name="Osoegawa K."/>
            <person name="de Jong P."/>
            <person name="Grimwood J."/>
            <person name="Chapman J.A."/>
            <person name="Shapiro H."/>
            <person name="Aerts A."/>
            <person name="Otillar R.P."/>
            <person name="Terry A.Y."/>
            <person name="Boore J.L."/>
            <person name="Grigoriev I.V."/>
            <person name="Lindberg D.R."/>
            <person name="Seaver E.C."/>
            <person name="Weisblat D.A."/>
            <person name="Putnam N.H."/>
            <person name="Rokhsar D.S."/>
        </authorList>
    </citation>
    <scope>NUCLEOTIDE SEQUENCE</scope>
</reference>
<dbReference type="AlphaFoldDB" id="T1F6R2"/>
<name>T1F6R2_HELRO</name>
<proteinExistence type="predicted"/>
<dbReference type="Proteomes" id="UP000015101">
    <property type="component" value="Unassembled WGS sequence"/>
</dbReference>
<protein>
    <submittedName>
        <fullName evidence="2 3">Uncharacterized protein</fullName>
    </submittedName>
</protein>
<dbReference type="CTD" id="20204511"/>
<dbReference type="EnsemblMetazoa" id="HelroT173383">
    <property type="protein sequence ID" value="HelroP173383"/>
    <property type="gene ID" value="HelroG173383"/>
</dbReference>
<reference evidence="4" key="1">
    <citation type="submission" date="2012-12" db="EMBL/GenBank/DDBJ databases">
        <authorList>
            <person name="Hellsten U."/>
            <person name="Grimwood J."/>
            <person name="Chapman J.A."/>
            <person name="Shapiro H."/>
            <person name="Aerts A."/>
            <person name="Otillar R.P."/>
            <person name="Terry A.Y."/>
            <person name="Boore J.L."/>
            <person name="Simakov O."/>
            <person name="Marletaz F."/>
            <person name="Cho S.-J."/>
            <person name="Edsinger-Gonzales E."/>
            <person name="Havlak P."/>
            <person name="Kuo D.-H."/>
            <person name="Larsson T."/>
            <person name="Lv J."/>
            <person name="Arendt D."/>
            <person name="Savage R."/>
            <person name="Osoegawa K."/>
            <person name="de Jong P."/>
            <person name="Lindberg D.R."/>
            <person name="Seaver E.C."/>
            <person name="Weisblat D.A."/>
            <person name="Putnam N.H."/>
            <person name="Grigoriev I.V."/>
            <person name="Rokhsar D.S."/>
        </authorList>
    </citation>
    <scope>NUCLEOTIDE SEQUENCE</scope>
</reference>
<dbReference type="RefSeq" id="XP_009018242.1">
    <property type="nucleotide sequence ID" value="XM_009019994.1"/>
</dbReference>
<dbReference type="GeneID" id="20204511"/>
<dbReference type="InParanoid" id="T1F6R2"/>
<gene>
    <name evidence="3" type="primary">20204511</name>
    <name evidence="2" type="ORF">HELRODRAFT_173383</name>
</gene>
<evidence type="ECO:0000313" key="4">
    <source>
        <dbReference type="Proteomes" id="UP000015101"/>
    </source>
</evidence>
<feature type="region of interest" description="Disordered" evidence="1">
    <location>
        <begin position="164"/>
        <end position="190"/>
    </location>
</feature>
<dbReference type="EMBL" id="AMQM01004532">
    <property type="status" value="NOT_ANNOTATED_CDS"/>
    <property type="molecule type" value="Genomic_DNA"/>
</dbReference>
<evidence type="ECO:0000313" key="3">
    <source>
        <dbReference type="EnsemblMetazoa" id="HelroP173383"/>
    </source>
</evidence>
<organism evidence="3 4">
    <name type="scientific">Helobdella robusta</name>
    <name type="common">Californian leech</name>
    <dbReference type="NCBI Taxonomy" id="6412"/>
    <lineage>
        <taxon>Eukaryota</taxon>
        <taxon>Metazoa</taxon>
        <taxon>Spiralia</taxon>
        <taxon>Lophotrochozoa</taxon>
        <taxon>Annelida</taxon>
        <taxon>Clitellata</taxon>
        <taxon>Hirudinea</taxon>
        <taxon>Rhynchobdellida</taxon>
        <taxon>Glossiphoniidae</taxon>
        <taxon>Helobdella</taxon>
    </lineage>
</organism>
<dbReference type="KEGG" id="hro:HELRODRAFT_173383"/>
<dbReference type="HOGENOM" id="CLU_1429459_0_0_1"/>
<reference evidence="3" key="3">
    <citation type="submission" date="2015-06" db="UniProtKB">
        <authorList>
            <consortium name="EnsemblMetazoa"/>
        </authorList>
    </citation>
    <scope>IDENTIFICATION</scope>
</reference>
<dbReference type="EMBL" id="KB096590">
    <property type="protein sequence ID" value="ESO03685.1"/>
    <property type="molecule type" value="Genomic_DNA"/>
</dbReference>
<sequence length="190" mass="21708">MLLEDKFYSVIFVLVGFSFSEVGSIACYRCHRCDEPTNLMMCPLRYQRSERKLVKDRFCISDSIPNTCLFVDNPLEYPITITCVCPTDACNTDLLYSYYVATKEAIVQIGEPKSYKNQSVLIDEIKNIKKVKSKSTKKLHHSRVNFTVRVKKIRLNGTSATTKVSETTLRSMKRRRKTTKSGLGVEKNVG</sequence>
<evidence type="ECO:0000256" key="1">
    <source>
        <dbReference type="SAM" id="MobiDB-lite"/>
    </source>
</evidence>
<evidence type="ECO:0000313" key="2">
    <source>
        <dbReference type="EMBL" id="ESO03685.1"/>
    </source>
</evidence>
<accession>T1F6R2</accession>
<keyword evidence="4" id="KW-1185">Reference proteome</keyword>